<comment type="caution">
    <text evidence="5">The sequence shown here is derived from an EMBL/GenBank/DDBJ whole genome shotgun (WGS) entry which is preliminary data.</text>
</comment>
<dbReference type="InterPro" id="IPR035418">
    <property type="entry name" value="AraC-bd_2"/>
</dbReference>
<sequence length="301" mass="33320">MPGTVNQDKRSHTDNVYGSSRDFRAIQTEVTVSDVAIHTLRYGTDVRIDPDPLGAWVLVSTPMRGRLTIRSGAESRTLGPGESVAIDSYRAFELTWRQNCQLRTLRLPLTSVVEAAQLAGADTTRPVRFGLGDPATTASARSWQSVVAVAERDARMAGELSRSPLLSEQMSRMTATTLVATHPLLAIPGDDRPAVPRQIRKAVELIERSPDEDLTVTRLAVAAGVGVRALQQGFRQHLQMSPTEYLRQTRLERAHHQLLRENPSTVTVAEIAHSWGFGNLGRFSQMYRGRYGRLPSQTLRD</sequence>
<dbReference type="GO" id="GO:0003700">
    <property type="term" value="F:DNA-binding transcription factor activity"/>
    <property type="evidence" value="ECO:0007669"/>
    <property type="project" value="InterPro"/>
</dbReference>
<dbReference type="GO" id="GO:0043565">
    <property type="term" value="F:sequence-specific DNA binding"/>
    <property type="evidence" value="ECO:0007669"/>
    <property type="project" value="InterPro"/>
</dbReference>
<evidence type="ECO:0000256" key="3">
    <source>
        <dbReference type="ARBA" id="ARBA00023163"/>
    </source>
</evidence>
<accession>K6XR86</accession>
<dbReference type="InterPro" id="IPR050204">
    <property type="entry name" value="AraC_XylS_family_regulators"/>
</dbReference>
<protein>
    <submittedName>
        <fullName evidence="5">Putative AraC family transcriptional regulator</fullName>
    </submittedName>
</protein>
<organism evidence="5 6">
    <name type="scientific">Gordonia namibiensis NBRC 108229</name>
    <dbReference type="NCBI Taxonomy" id="1208314"/>
    <lineage>
        <taxon>Bacteria</taxon>
        <taxon>Bacillati</taxon>
        <taxon>Actinomycetota</taxon>
        <taxon>Actinomycetes</taxon>
        <taxon>Mycobacteriales</taxon>
        <taxon>Gordoniaceae</taxon>
        <taxon>Gordonia</taxon>
    </lineage>
</organism>
<gene>
    <name evidence="5" type="ORF">GONAM_24_00610</name>
</gene>
<dbReference type="Proteomes" id="UP000035058">
    <property type="component" value="Unassembled WGS sequence"/>
</dbReference>
<dbReference type="Pfam" id="PF12833">
    <property type="entry name" value="HTH_18"/>
    <property type="match status" value="1"/>
</dbReference>
<name>K6XR86_9ACTN</name>
<feature type="domain" description="HTH araC/xylS-type" evidence="4">
    <location>
        <begin position="200"/>
        <end position="301"/>
    </location>
</feature>
<dbReference type="Pfam" id="PF14525">
    <property type="entry name" value="AraC_binding_2"/>
    <property type="match status" value="1"/>
</dbReference>
<dbReference type="Gene3D" id="1.10.10.60">
    <property type="entry name" value="Homeodomain-like"/>
    <property type="match status" value="1"/>
</dbReference>
<dbReference type="InterPro" id="IPR009057">
    <property type="entry name" value="Homeodomain-like_sf"/>
</dbReference>
<dbReference type="AlphaFoldDB" id="K6XR86"/>
<keyword evidence="3" id="KW-0804">Transcription</keyword>
<evidence type="ECO:0000259" key="4">
    <source>
        <dbReference type="PROSITE" id="PS01124"/>
    </source>
</evidence>
<evidence type="ECO:0000256" key="2">
    <source>
        <dbReference type="ARBA" id="ARBA00023125"/>
    </source>
</evidence>
<keyword evidence="6" id="KW-1185">Reference proteome</keyword>
<dbReference type="PROSITE" id="PS01124">
    <property type="entry name" value="HTH_ARAC_FAMILY_2"/>
    <property type="match status" value="1"/>
</dbReference>
<proteinExistence type="predicted"/>
<dbReference type="SMART" id="SM00342">
    <property type="entry name" value="HTH_ARAC"/>
    <property type="match status" value="1"/>
</dbReference>
<dbReference type="PANTHER" id="PTHR46796">
    <property type="entry name" value="HTH-TYPE TRANSCRIPTIONAL ACTIVATOR RHAS-RELATED"/>
    <property type="match status" value="1"/>
</dbReference>
<dbReference type="SUPFAM" id="SSF46689">
    <property type="entry name" value="Homeodomain-like"/>
    <property type="match status" value="2"/>
</dbReference>
<evidence type="ECO:0000313" key="5">
    <source>
        <dbReference type="EMBL" id="GAC01305.1"/>
    </source>
</evidence>
<dbReference type="EMBL" id="BAHE01000024">
    <property type="protein sequence ID" value="GAC01305.1"/>
    <property type="molecule type" value="Genomic_DNA"/>
</dbReference>
<evidence type="ECO:0000313" key="6">
    <source>
        <dbReference type="Proteomes" id="UP000035058"/>
    </source>
</evidence>
<dbReference type="InterPro" id="IPR018060">
    <property type="entry name" value="HTH_AraC"/>
</dbReference>
<evidence type="ECO:0000256" key="1">
    <source>
        <dbReference type="ARBA" id="ARBA00023015"/>
    </source>
</evidence>
<keyword evidence="2" id="KW-0238">DNA-binding</keyword>
<reference evidence="5 6" key="1">
    <citation type="submission" date="2012-08" db="EMBL/GenBank/DDBJ databases">
        <title>Whole genome shotgun sequence of Gordonia namibiensis NBRC 108229.</title>
        <authorList>
            <person name="Isaki-Nakamura S."/>
            <person name="Hosoyama A."/>
            <person name="Tsuchikane K."/>
            <person name="Katsumata H."/>
            <person name="Baba S."/>
            <person name="Yamazaki S."/>
            <person name="Fujita N."/>
        </authorList>
    </citation>
    <scope>NUCLEOTIDE SEQUENCE [LARGE SCALE GENOMIC DNA]</scope>
    <source>
        <strain evidence="5 6">NBRC 108229</strain>
    </source>
</reference>
<keyword evidence="1" id="KW-0805">Transcription regulation</keyword>